<proteinExistence type="predicted"/>
<accession>A0A183DK85</accession>
<protein>
    <submittedName>
        <fullName evidence="1">RT_RNaseH_2 domain-containing protein</fullName>
    </submittedName>
</protein>
<evidence type="ECO:0000313" key="1">
    <source>
        <dbReference type="WBParaSite" id="GPUH_0000913601-mRNA-1"/>
    </source>
</evidence>
<organism evidence="1">
    <name type="scientific">Gongylonema pulchrum</name>
    <dbReference type="NCBI Taxonomy" id="637853"/>
    <lineage>
        <taxon>Eukaryota</taxon>
        <taxon>Metazoa</taxon>
        <taxon>Ecdysozoa</taxon>
        <taxon>Nematoda</taxon>
        <taxon>Chromadorea</taxon>
        <taxon>Rhabditida</taxon>
        <taxon>Spirurina</taxon>
        <taxon>Spiruromorpha</taxon>
        <taxon>Spiruroidea</taxon>
        <taxon>Gongylonematidae</taxon>
        <taxon>Gongylonema</taxon>
    </lineage>
</organism>
<dbReference type="WBParaSite" id="GPUH_0000913601-mRNA-1">
    <property type="protein sequence ID" value="GPUH_0000913601-mRNA-1"/>
    <property type="gene ID" value="GPUH_0000913601"/>
</dbReference>
<sequence>LLVLVKTDSHSIQTEMGITLAEEEPYVYALLNDYIDTACWKCLAVTKLLVLVAKWFRE</sequence>
<name>A0A183DK85_9BILA</name>
<reference evidence="1" key="1">
    <citation type="submission" date="2016-06" db="UniProtKB">
        <authorList>
            <consortium name="WormBaseParasite"/>
        </authorList>
    </citation>
    <scope>IDENTIFICATION</scope>
</reference>
<dbReference type="AlphaFoldDB" id="A0A183DK85"/>